<accession>A0A921QYR2</accession>
<protein>
    <recommendedName>
        <fullName evidence="2">Alcohol dehydrogenase-like C-terminal domain-containing protein</fullName>
    </recommendedName>
</protein>
<evidence type="ECO:0000256" key="1">
    <source>
        <dbReference type="ARBA" id="ARBA00011738"/>
    </source>
</evidence>
<proteinExistence type="predicted"/>
<dbReference type="SUPFAM" id="SSF51735">
    <property type="entry name" value="NAD(P)-binding Rossmann-fold domains"/>
    <property type="match status" value="1"/>
</dbReference>
<name>A0A921QYR2_SORBI</name>
<comment type="subunit">
    <text evidence="1">Homodimer.</text>
</comment>
<dbReference type="PANTHER" id="PTHR43205:SF23">
    <property type="entry name" value="OXIDOREDUCTASE P1, PUTATIVE, EXPRESSED-RELATED"/>
    <property type="match status" value="1"/>
</dbReference>
<dbReference type="EMBL" id="CM027684">
    <property type="protein sequence ID" value="KAG0529266.1"/>
    <property type="molecule type" value="Genomic_DNA"/>
</dbReference>
<sequence>MGNQQINMASSGDEKADAVVQNKKDMGIIVDSISLQVPAGQTAVLVKNLDLSCDPWMCDHMSNHDDGLHQQTATPTVVAPDFVIGEAMVNFGVGKVIDSTHPAFTTGDLTEYLNKINHSELPLSYYTGVLGMPGRTAYSCFFELGKPKKGNFVFVSVASGAVVQIVRQLAKIAECYVVGRAGSDEKVNLLKTKFGYDDWCLPDGIDIYFNSIGGETLDAVLLQMRHGGRVAFCGMISQYNLEEAIDSAPAALIGLFSGKNVGKQLVAIARP</sequence>
<evidence type="ECO:0000313" key="3">
    <source>
        <dbReference type="EMBL" id="KAG0529266.1"/>
    </source>
</evidence>
<dbReference type="SUPFAM" id="SSF50129">
    <property type="entry name" value="GroES-like"/>
    <property type="match status" value="1"/>
</dbReference>
<dbReference type="Gene3D" id="3.40.50.720">
    <property type="entry name" value="NAD(P)-binding Rossmann-like Domain"/>
    <property type="match status" value="2"/>
</dbReference>
<evidence type="ECO:0000313" key="4">
    <source>
        <dbReference type="Proteomes" id="UP000807115"/>
    </source>
</evidence>
<dbReference type="InterPro" id="IPR011032">
    <property type="entry name" value="GroES-like_sf"/>
</dbReference>
<comment type="caution">
    <text evidence="3">The sequence shown here is derived from an EMBL/GenBank/DDBJ whole genome shotgun (WGS) entry which is preliminary data.</text>
</comment>
<gene>
    <name evidence="3" type="ORF">BDA96_05G083600</name>
</gene>
<organism evidence="3 4">
    <name type="scientific">Sorghum bicolor</name>
    <name type="common">Sorghum</name>
    <name type="synonym">Sorghum vulgare</name>
    <dbReference type="NCBI Taxonomy" id="4558"/>
    <lineage>
        <taxon>Eukaryota</taxon>
        <taxon>Viridiplantae</taxon>
        <taxon>Streptophyta</taxon>
        <taxon>Embryophyta</taxon>
        <taxon>Tracheophyta</taxon>
        <taxon>Spermatophyta</taxon>
        <taxon>Magnoliopsida</taxon>
        <taxon>Liliopsida</taxon>
        <taxon>Poales</taxon>
        <taxon>Poaceae</taxon>
        <taxon>PACMAD clade</taxon>
        <taxon>Panicoideae</taxon>
        <taxon>Andropogonodae</taxon>
        <taxon>Andropogoneae</taxon>
        <taxon>Sorghinae</taxon>
        <taxon>Sorghum</taxon>
    </lineage>
</organism>
<reference evidence="3" key="1">
    <citation type="journal article" date="2019" name="BMC Genomics">
        <title>A new reference genome for Sorghum bicolor reveals high levels of sequence similarity between sweet and grain genotypes: implications for the genetics of sugar metabolism.</title>
        <authorList>
            <person name="Cooper E.A."/>
            <person name="Brenton Z.W."/>
            <person name="Flinn B.S."/>
            <person name="Jenkins J."/>
            <person name="Shu S."/>
            <person name="Flowers D."/>
            <person name="Luo F."/>
            <person name="Wang Y."/>
            <person name="Xia P."/>
            <person name="Barry K."/>
            <person name="Daum C."/>
            <person name="Lipzen A."/>
            <person name="Yoshinaga Y."/>
            <person name="Schmutz J."/>
            <person name="Saski C."/>
            <person name="Vermerris W."/>
            <person name="Kresovich S."/>
        </authorList>
    </citation>
    <scope>NUCLEOTIDE SEQUENCE</scope>
</reference>
<dbReference type="InterPro" id="IPR045010">
    <property type="entry name" value="MDR_fam"/>
</dbReference>
<dbReference type="InterPro" id="IPR013149">
    <property type="entry name" value="ADH-like_C"/>
</dbReference>
<evidence type="ECO:0000259" key="2">
    <source>
        <dbReference type="Pfam" id="PF00107"/>
    </source>
</evidence>
<feature type="domain" description="Alcohol dehydrogenase-like C-terminal" evidence="2">
    <location>
        <begin position="164"/>
        <end position="238"/>
    </location>
</feature>
<dbReference type="Gene3D" id="3.90.180.10">
    <property type="entry name" value="Medium-chain alcohol dehydrogenases, catalytic domain"/>
    <property type="match status" value="1"/>
</dbReference>
<dbReference type="GO" id="GO:0016628">
    <property type="term" value="F:oxidoreductase activity, acting on the CH-CH group of donors, NAD or NADP as acceptor"/>
    <property type="evidence" value="ECO:0007669"/>
    <property type="project" value="InterPro"/>
</dbReference>
<reference evidence="3" key="2">
    <citation type="submission" date="2020-10" db="EMBL/GenBank/DDBJ databases">
        <authorList>
            <person name="Cooper E.A."/>
            <person name="Brenton Z.W."/>
            <person name="Flinn B.S."/>
            <person name="Jenkins J."/>
            <person name="Shu S."/>
            <person name="Flowers D."/>
            <person name="Luo F."/>
            <person name="Wang Y."/>
            <person name="Xia P."/>
            <person name="Barry K."/>
            <person name="Daum C."/>
            <person name="Lipzen A."/>
            <person name="Yoshinaga Y."/>
            <person name="Schmutz J."/>
            <person name="Saski C."/>
            <person name="Vermerris W."/>
            <person name="Kresovich S."/>
        </authorList>
    </citation>
    <scope>NUCLEOTIDE SEQUENCE</scope>
</reference>
<dbReference type="InterPro" id="IPR036291">
    <property type="entry name" value="NAD(P)-bd_dom_sf"/>
</dbReference>
<dbReference type="AlphaFoldDB" id="A0A921QYR2"/>
<dbReference type="Proteomes" id="UP000807115">
    <property type="component" value="Chromosome 5"/>
</dbReference>
<dbReference type="Pfam" id="PF00107">
    <property type="entry name" value="ADH_zinc_N"/>
    <property type="match status" value="1"/>
</dbReference>
<dbReference type="PANTHER" id="PTHR43205">
    <property type="entry name" value="PROSTAGLANDIN REDUCTASE"/>
    <property type="match status" value="1"/>
</dbReference>